<evidence type="ECO:0000313" key="7">
    <source>
        <dbReference type="EMBL" id="HIZ72265.1"/>
    </source>
</evidence>
<feature type="short sequence motif" description="DGA/G" evidence="4">
    <location>
        <begin position="155"/>
        <end position="157"/>
    </location>
</feature>
<evidence type="ECO:0000256" key="4">
    <source>
        <dbReference type="PROSITE-ProRule" id="PRU01161"/>
    </source>
</evidence>
<comment type="caution">
    <text evidence="7">The sequence shown here is derived from an EMBL/GenBank/DDBJ whole genome shotgun (WGS) entry which is preliminary data.</text>
</comment>
<feature type="active site" description="Proton acceptor" evidence="4">
    <location>
        <position position="155"/>
    </location>
</feature>
<feature type="active site" description="Nucleophile" evidence="4">
    <location>
        <position position="40"/>
    </location>
</feature>
<sequence length="282" mass="30357">MRKTLGLALGSGGARGIAHIGFLQALEEIGIRPDYVTGCSMGAIVGACYCAGLPLETLREVALSLKLSKIATLNINPIRANGLLRFNKARQLLEQYLGDITFADLKIPFSCIAVDLAAGKVVELKEGNVIDAILASSSIPGAFTPAVIGDKTLVDGGILERVPTKEVREMGAEVIVAVDVLGDLTAKKASPNLVDTLLRCIDIMDTRLTQRKKRSRARYIDLWLEPELGAMDQYLVKNLDFALDKGYELGVKHREEIRALVEGNADEKGEDAEKGEGAPEGK</sequence>
<dbReference type="AlphaFoldDB" id="A0A9D2G513"/>
<dbReference type="CDD" id="cd07205">
    <property type="entry name" value="Pat_PNPLA6_PNPLA7_NTE1_like"/>
    <property type="match status" value="1"/>
</dbReference>
<evidence type="ECO:0000256" key="2">
    <source>
        <dbReference type="ARBA" id="ARBA00022963"/>
    </source>
</evidence>
<dbReference type="PANTHER" id="PTHR14226:SF29">
    <property type="entry name" value="NEUROPATHY TARGET ESTERASE SWS"/>
    <property type="match status" value="1"/>
</dbReference>
<feature type="short sequence motif" description="GXSXG" evidence="4">
    <location>
        <begin position="38"/>
        <end position="42"/>
    </location>
</feature>
<dbReference type="Proteomes" id="UP000824102">
    <property type="component" value="Unassembled WGS sequence"/>
</dbReference>
<dbReference type="InterPro" id="IPR016035">
    <property type="entry name" value="Acyl_Trfase/lysoPLipase"/>
</dbReference>
<dbReference type="Pfam" id="PF01734">
    <property type="entry name" value="Patatin"/>
    <property type="match status" value="1"/>
</dbReference>
<keyword evidence="3 4" id="KW-0443">Lipid metabolism</keyword>
<dbReference type="EMBL" id="DXBB01000034">
    <property type="protein sequence ID" value="HIZ72265.1"/>
    <property type="molecule type" value="Genomic_DNA"/>
</dbReference>
<protein>
    <submittedName>
        <fullName evidence="7">Patatin-like phospholipase family protein</fullName>
    </submittedName>
</protein>
<dbReference type="GO" id="GO:0016787">
    <property type="term" value="F:hydrolase activity"/>
    <property type="evidence" value="ECO:0007669"/>
    <property type="project" value="UniProtKB-UniRule"/>
</dbReference>
<reference evidence="7" key="2">
    <citation type="submission" date="2021-04" db="EMBL/GenBank/DDBJ databases">
        <authorList>
            <person name="Gilroy R."/>
        </authorList>
    </citation>
    <scope>NUCLEOTIDE SEQUENCE</scope>
    <source>
        <strain evidence="7">ChiW7-2402</strain>
    </source>
</reference>
<evidence type="ECO:0000256" key="5">
    <source>
        <dbReference type="SAM" id="MobiDB-lite"/>
    </source>
</evidence>
<dbReference type="Gene3D" id="3.40.1090.10">
    <property type="entry name" value="Cytosolic phospholipase A2 catalytic domain"/>
    <property type="match status" value="1"/>
</dbReference>
<keyword evidence="2 4" id="KW-0442">Lipid degradation</keyword>
<dbReference type="SUPFAM" id="SSF52151">
    <property type="entry name" value="FabD/lysophospholipase-like"/>
    <property type="match status" value="1"/>
</dbReference>
<feature type="domain" description="PNPLA" evidence="6">
    <location>
        <begin position="7"/>
        <end position="168"/>
    </location>
</feature>
<dbReference type="InterPro" id="IPR002641">
    <property type="entry name" value="PNPLA_dom"/>
</dbReference>
<keyword evidence="1 4" id="KW-0378">Hydrolase</keyword>
<evidence type="ECO:0000256" key="3">
    <source>
        <dbReference type="ARBA" id="ARBA00023098"/>
    </source>
</evidence>
<evidence type="ECO:0000256" key="1">
    <source>
        <dbReference type="ARBA" id="ARBA00022801"/>
    </source>
</evidence>
<evidence type="ECO:0000313" key="8">
    <source>
        <dbReference type="Proteomes" id="UP000824102"/>
    </source>
</evidence>
<organism evidence="7 8">
    <name type="scientific">Candidatus Gallimonas intestinavium</name>
    <dbReference type="NCBI Taxonomy" id="2838603"/>
    <lineage>
        <taxon>Bacteria</taxon>
        <taxon>Bacillati</taxon>
        <taxon>Bacillota</taxon>
        <taxon>Clostridia</taxon>
        <taxon>Candidatus Gallimonas</taxon>
    </lineage>
</organism>
<dbReference type="PROSITE" id="PS51635">
    <property type="entry name" value="PNPLA"/>
    <property type="match status" value="1"/>
</dbReference>
<feature type="region of interest" description="Disordered" evidence="5">
    <location>
        <begin position="262"/>
        <end position="282"/>
    </location>
</feature>
<name>A0A9D2G513_9FIRM</name>
<dbReference type="InterPro" id="IPR050301">
    <property type="entry name" value="NTE"/>
</dbReference>
<dbReference type="PANTHER" id="PTHR14226">
    <property type="entry name" value="NEUROPATHY TARGET ESTERASE/SWISS CHEESE D.MELANOGASTER"/>
    <property type="match status" value="1"/>
</dbReference>
<proteinExistence type="predicted"/>
<dbReference type="GO" id="GO:0016042">
    <property type="term" value="P:lipid catabolic process"/>
    <property type="evidence" value="ECO:0007669"/>
    <property type="project" value="UniProtKB-UniRule"/>
</dbReference>
<comment type="caution">
    <text evidence="4">Lacks conserved residue(s) required for the propagation of feature annotation.</text>
</comment>
<accession>A0A9D2G513</accession>
<evidence type="ECO:0000259" key="6">
    <source>
        <dbReference type="PROSITE" id="PS51635"/>
    </source>
</evidence>
<gene>
    <name evidence="7" type="ORF">H9964_01650</name>
</gene>
<reference evidence="7" key="1">
    <citation type="journal article" date="2021" name="PeerJ">
        <title>Extensive microbial diversity within the chicken gut microbiome revealed by metagenomics and culture.</title>
        <authorList>
            <person name="Gilroy R."/>
            <person name="Ravi A."/>
            <person name="Getino M."/>
            <person name="Pursley I."/>
            <person name="Horton D.L."/>
            <person name="Alikhan N.F."/>
            <person name="Baker D."/>
            <person name="Gharbi K."/>
            <person name="Hall N."/>
            <person name="Watson M."/>
            <person name="Adriaenssens E.M."/>
            <person name="Foster-Nyarko E."/>
            <person name="Jarju S."/>
            <person name="Secka A."/>
            <person name="Antonio M."/>
            <person name="Oren A."/>
            <person name="Chaudhuri R.R."/>
            <person name="La Ragione R."/>
            <person name="Hildebrand F."/>
            <person name="Pallen M.J."/>
        </authorList>
    </citation>
    <scope>NUCLEOTIDE SEQUENCE</scope>
    <source>
        <strain evidence="7">ChiW7-2402</strain>
    </source>
</reference>